<accession>A0ABZ2K779</accession>
<dbReference type="Proteomes" id="UP001379533">
    <property type="component" value="Chromosome"/>
</dbReference>
<name>A0ABZ2K779_9BACT</name>
<evidence type="ECO:0000313" key="3">
    <source>
        <dbReference type="Proteomes" id="UP001379533"/>
    </source>
</evidence>
<feature type="region of interest" description="Disordered" evidence="1">
    <location>
        <begin position="175"/>
        <end position="194"/>
    </location>
</feature>
<dbReference type="RefSeq" id="WP_394845157.1">
    <property type="nucleotide sequence ID" value="NZ_CP089982.1"/>
</dbReference>
<organism evidence="2 3">
    <name type="scientific">Pendulispora brunnea</name>
    <dbReference type="NCBI Taxonomy" id="2905690"/>
    <lineage>
        <taxon>Bacteria</taxon>
        <taxon>Pseudomonadati</taxon>
        <taxon>Myxococcota</taxon>
        <taxon>Myxococcia</taxon>
        <taxon>Myxococcales</taxon>
        <taxon>Sorangiineae</taxon>
        <taxon>Pendulisporaceae</taxon>
        <taxon>Pendulispora</taxon>
    </lineage>
</organism>
<gene>
    <name evidence="2" type="ORF">LZC95_50045</name>
</gene>
<keyword evidence="3" id="KW-1185">Reference proteome</keyword>
<reference evidence="2 3" key="1">
    <citation type="submission" date="2021-12" db="EMBL/GenBank/DDBJ databases">
        <title>Discovery of the Pendulisporaceae a myxobacterial family with distinct sporulation behavior and unique specialized metabolism.</title>
        <authorList>
            <person name="Garcia R."/>
            <person name="Popoff A."/>
            <person name="Bader C.D."/>
            <person name="Loehr J."/>
            <person name="Walesch S."/>
            <person name="Walt C."/>
            <person name="Boldt J."/>
            <person name="Bunk B."/>
            <person name="Haeckl F.J.F.P.J."/>
            <person name="Gunesch A.P."/>
            <person name="Birkelbach J."/>
            <person name="Nuebel U."/>
            <person name="Pietschmann T."/>
            <person name="Bach T."/>
            <person name="Mueller R."/>
        </authorList>
    </citation>
    <scope>NUCLEOTIDE SEQUENCE [LARGE SCALE GENOMIC DNA]</scope>
    <source>
        <strain evidence="2 3">MSr12523</strain>
    </source>
</reference>
<evidence type="ECO:0000313" key="2">
    <source>
        <dbReference type="EMBL" id="WXA94548.1"/>
    </source>
</evidence>
<dbReference type="EMBL" id="CP089982">
    <property type="protein sequence ID" value="WXA94548.1"/>
    <property type="molecule type" value="Genomic_DNA"/>
</dbReference>
<evidence type="ECO:0000256" key="1">
    <source>
        <dbReference type="SAM" id="MobiDB-lite"/>
    </source>
</evidence>
<proteinExistence type="predicted"/>
<sequence length="194" mass="21661">MSTLSEPENEALVQSADGLDVTLACQRAHGELVRGGYLSRDAANRFTRMLFKEIAKGRRLRSLSIRLLQEIFAGCDDGRLPDGRCFVAHGPTTIAVRVPECVRELAKTRRFELPDEEKLLPLLQFARACWPAVVIEVSGRAMFRGTRHRAVICAIDQIERYMGYRPVKHLVVSEAGSDPTHTARRAATSQDSEI</sequence>
<protein>
    <submittedName>
        <fullName evidence="2">Uncharacterized protein</fullName>
    </submittedName>
</protein>